<dbReference type="AlphaFoldDB" id="A0A9P3LIV5"/>
<gene>
    <name evidence="2" type="ORF">PsYK624_131340</name>
</gene>
<feature type="compositionally biased region" description="Basic and acidic residues" evidence="1">
    <location>
        <begin position="53"/>
        <end position="69"/>
    </location>
</feature>
<keyword evidence="3" id="KW-1185">Reference proteome</keyword>
<name>A0A9P3LIV5_9APHY</name>
<dbReference type="EMBL" id="BPQB01000065">
    <property type="protein sequence ID" value="GJE96926.1"/>
    <property type="molecule type" value="Genomic_DNA"/>
</dbReference>
<accession>A0A9P3LIV5</accession>
<sequence>MCTSGRKQGAGRRESWERHRRTSVGGDAERVEAVWSSCGKSRRRVEVRRRAGHASEDRPAGPRRSDRARVQPGSDANGTNLLLPCSRPTEHAMTSGDAIASVLPPSRSSAARPVFGS</sequence>
<dbReference type="Proteomes" id="UP000703269">
    <property type="component" value="Unassembled WGS sequence"/>
</dbReference>
<protein>
    <submittedName>
        <fullName evidence="2">Uncharacterized protein</fullName>
    </submittedName>
</protein>
<evidence type="ECO:0000313" key="3">
    <source>
        <dbReference type="Proteomes" id="UP000703269"/>
    </source>
</evidence>
<reference evidence="2 3" key="1">
    <citation type="submission" date="2021-08" db="EMBL/GenBank/DDBJ databases">
        <title>Draft Genome Sequence of Phanerochaete sordida strain YK-624.</title>
        <authorList>
            <person name="Mori T."/>
            <person name="Dohra H."/>
            <person name="Suzuki T."/>
            <person name="Kawagishi H."/>
            <person name="Hirai H."/>
        </authorList>
    </citation>
    <scope>NUCLEOTIDE SEQUENCE [LARGE SCALE GENOMIC DNA]</scope>
    <source>
        <strain evidence="2 3">YK-624</strain>
    </source>
</reference>
<evidence type="ECO:0000313" key="2">
    <source>
        <dbReference type="EMBL" id="GJE96926.1"/>
    </source>
</evidence>
<feature type="region of interest" description="Disordered" evidence="1">
    <location>
        <begin position="1"/>
        <end position="117"/>
    </location>
</feature>
<proteinExistence type="predicted"/>
<evidence type="ECO:0000256" key="1">
    <source>
        <dbReference type="SAM" id="MobiDB-lite"/>
    </source>
</evidence>
<feature type="compositionally biased region" description="Basic residues" evidence="1">
    <location>
        <begin position="40"/>
        <end position="52"/>
    </location>
</feature>
<comment type="caution">
    <text evidence="2">The sequence shown here is derived from an EMBL/GenBank/DDBJ whole genome shotgun (WGS) entry which is preliminary data.</text>
</comment>
<organism evidence="2 3">
    <name type="scientific">Phanerochaete sordida</name>
    <dbReference type="NCBI Taxonomy" id="48140"/>
    <lineage>
        <taxon>Eukaryota</taxon>
        <taxon>Fungi</taxon>
        <taxon>Dikarya</taxon>
        <taxon>Basidiomycota</taxon>
        <taxon>Agaricomycotina</taxon>
        <taxon>Agaricomycetes</taxon>
        <taxon>Polyporales</taxon>
        <taxon>Phanerochaetaceae</taxon>
        <taxon>Phanerochaete</taxon>
    </lineage>
</organism>